<proteinExistence type="predicted"/>
<keyword evidence="2" id="KW-1185">Reference proteome</keyword>
<organism evidence="1 2">
    <name type="scientific">Cirrhinus molitorella</name>
    <name type="common">mud carp</name>
    <dbReference type="NCBI Taxonomy" id="172907"/>
    <lineage>
        <taxon>Eukaryota</taxon>
        <taxon>Metazoa</taxon>
        <taxon>Chordata</taxon>
        <taxon>Craniata</taxon>
        <taxon>Vertebrata</taxon>
        <taxon>Euteleostomi</taxon>
        <taxon>Actinopterygii</taxon>
        <taxon>Neopterygii</taxon>
        <taxon>Teleostei</taxon>
        <taxon>Ostariophysi</taxon>
        <taxon>Cypriniformes</taxon>
        <taxon>Cyprinidae</taxon>
        <taxon>Labeoninae</taxon>
        <taxon>Labeonini</taxon>
        <taxon>Cirrhinus</taxon>
    </lineage>
</organism>
<accession>A0AA88TSN5</accession>
<comment type="caution">
    <text evidence="1">The sequence shown here is derived from an EMBL/GenBank/DDBJ whole genome shotgun (WGS) entry which is preliminary data.</text>
</comment>
<sequence>MLDDLCELIEVQDQCFQMGGNGWRTLAVNRLNWKDCKRDLPGIQKAPRIRRDLQMEPIVGREAEPPAQLPWMTPFLS</sequence>
<reference evidence="1" key="1">
    <citation type="submission" date="2023-08" db="EMBL/GenBank/DDBJ databases">
        <title>Chromosome-level Genome Assembly of mud carp (Cirrhinus molitorella).</title>
        <authorList>
            <person name="Liu H."/>
        </authorList>
    </citation>
    <scope>NUCLEOTIDE SEQUENCE</scope>
    <source>
        <strain evidence="1">Prfri</strain>
        <tissue evidence="1">Muscle</tissue>
    </source>
</reference>
<evidence type="ECO:0000313" key="2">
    <source>
        <dbReference type="Proteomes" id="UP001187343"/>
    </source>
</evidence>
<dbReference type="AlphaFoldDB" id="A0AA88TSN5"/>
<evidence type="ECO:0000313" key="1">
    <source>
        <dbReference type="EMBL" id="KAK2903595.1"/>
    </source>
</evidence>
<dbReference type="Proteomes" id="UP001187343">
    <property type="component" value="Unassembled WGS sequence"/>
</dbReference>
<dbReference type="EMBL" id="JAUYZG010000007">
    <property type="protein sequence ID" value="KAK2903595.1"/>
    <property type="molecule type" value="Genomic_DNA"/>
</dbReference>
<gene>
    <name evidence="1" type="ORF">Q8A67_008308</name>
</gene>
<name>A0AA88TSN5_9TELE</name>
<protein>
    <submittedName>
        <fullName evidence="1">Uncharacterized protein</fullName>
    </submittedName>
</protein>